<keyword evidence="1" id="KW-0812">Transmembrane</keyword>
<dbReference type="FunFam" id="2.70.70.10:FF:000006">
    <property type="entry name" value="M23 family peptidase"/>
    <property type="match status" value="1"/>
</dbReference>
<evidence type="ECO:0000313" key="3">
    <source>
        <dbReference type="EMBL" id="APZ42147.1"/>
    </source>
</evidence>
<dbReference type="GO" id="GO:0004222">
    <property type="term" value="F:metalloendopeptidase activity"/>
    <property type="evidence" value="ECO:0007669"/>
    <property type="project" value="TreeGrafter"/>
</dbReference>
<dbReference type="STRING" id="1765967.BW247_02765"/>
<dbReference type="InterPro" id="IPR011055">
    <property type="entry name" value="Dup_hybrid_motif"/>
</dbReference>
<gene>
    <name evidence="3" type="ORF">BW247_02765</name>
</gene>
<dbReference type="PANTHER" id="PTHR21666:SF291">
    <property type="entry name" value="STAGE II SPORULATION PROTEIN Q"/>
    <property type="match status" value="1"/>
</dbReference>
<keyword evidence="1" id="KW-1133">Transmembrane helix</keyword>
<keyword evidence="4" id="KW-1185">Reference proteome</keyword>
<dbReference type="SUPFAM" id="SSF51261">
    <property type="entry name" value="Duplicated hybrid motif"/>
    <property type="match status" value="1"/>
</dbReference>
<dbReference type="Gene3D" id="2.70.70.10">
    <property type="entry name" value="Glucose Permease (Domain IIA)"/>
    <property type="match status" value="1"/>
</dbReference>
<protein>
    <recommendedName>
        <fullName evidence="2">M23ase beta-sheet core domain-containing protein</fullName>
    </recommendedName>
</protein>
<evidence type="ECO:0000256" key="1">
    <source>
        <dbReference type="SAM" id="Phobius"/>
    </source>
</evidence>
<proteinExistence type="predicted"/>
<feature type="domain" description="M23ase beta-sheet core" evidence="2">
    <location>
        <begin position="203"/>
        <end position="297"/>
    </location>
</feature>
<keyword evidence="1" id="KW-0472">Membrane</keyword>
<dbReference type="InterPro" id="IPR050570">
    <property type="entry name" value="Cell_wall_metabolism_enzyme"/>
</dbReference>
<dbReference type="PANTHER" id="PTHR21666">
    <property type="entry name" value="PEPTIDASE-RELATED"/>
    <property type="match status" value="1"/>
</dbReference>
<dbReference type="Proteomes" id="UP000243807">
    <property type="component" value="Chromosome"/>
</dbReference>
<organism evidence="3 4">
    <name type="scientific">Acidihalobacter ferrooxydans</name>
    <dbReference type="NCBI Taxonomy" id="1765967"/>
    <lineage>
        <taxon>Bacteria</taxon>
        <taxon>Pseudomonadati</taxon>
        <taxon>Pseudomonadota</taxon>
        <taxon>Gammaproteobacteria</taxon>
        <taxon>Chromatiales</taxon>
        <taxon>Ectothiorhodospiraceae</taxon>
        <taxon>Acidihalobacter</taxon>
    </lineage>
</organism>
<dbReference type="Pfam" id="PF01551">
    <property type="entry name" value="Peptidase_M23"/>
    <property type="match status" value="1"/>
</dbReference>
<evidence type="ECO:0000259" key="2">
    <source>
        <dbReference type="Pfam" id="PF01551"/>
    </source>
</evidence>
<dbReference type="AlphaFoldDB" id="A0A1P8UE59"/>
<dbReference type="KEGG" id="afy:BW247_02765"/>
<dbReference type="CDD" id="cd12797">
    <property type="entry name" value="M23_peptidase"/>
    <property type="match status" value="1"/>
</dbReference>
<feature type="transmembrane region" description="Helical" evidence="1">
    <location>
        <begin position="21"/>
        <end position="43"/>
    </location>
</feature>
<dbReference type="OrthoDB" id="9805070at2"/>
<dbReference type="InterPro" id="IPR016047">
    <property type="entry name" value="M23ase_b-sheet_dom"/>
</dbReference>
<sequence>MNIIVLGRNGHPSRQLVVGRWHHVMIAIAALIALGGGAAYGGYALGLHTGVARLVSNWEQEIQQSQREVRLTRQTADARIGALTQRLVLLQADMMRVNALGSKLVKMAKLDPKEFDFNRVPGVGGPQEPVIGFANSEPQLQSRIEALSKQLSERSSQLKVLSQVLASRHLLAETTPAGWPITKGWVSSYYGPRTDPFTGRPSFHPGIDFAGPLGENVHAVAGGVVTYAGKDGGYGNMIQIDHGDGYSTRYGHAEKLDVKVGQVVKRGQVIAQLGSTGRSTGPHVHLEVRYHGKSVNPLKYIKKKPAQS</sequence>
<reference evidence="3 4" key="1">
    <citation type="submission" date="2017-01" db="EMBL/GenBank/DDBJ databases">
        <title>Draft sequence of Acidihalobacter ferrooxidans strain DSM 14175 (strain V8).</title>
        <authorList>
            <person name="Khaleque H.N."/>
            <person name="Ramsay J.P."/>
            <person name="Murphy R.J.T."/>
            <person name="Kaksonen A.H."/>
            <person name="Boxall N.J."/>
            <person name="Watkin E.L.J."/>
        </authorList>
    </citation>
    <scope>NUCLEOTIDE SEQUENCE [LARGE SCALE GENOMIC DNA]</scope>
    <source>
        <strain evidence="3 4">V8</strain>
    </source>
</reference>
<accession>A0A1P8UE59</accession>
<dbReference type="EMBL" id="CP019434">
    <property type="protein sequence ID" value="APZ42147.1"/>
    <property type="molecule type" value="Genomic_DNA"/>
</dbReference>
<dbReference type="RefSeq" id="WP_076835582.1">
    <property type="nucleotide sequence ID" value="NZ_CP019434.1"/>
</dbReference>
<name>A0A1P8UE59_9GAMM</name>
<evidence type="ECO:0000313" key="4">
    <source>
        <dbReference type="Proteomes" id="UP000243807"/>
    </source>
</evidence>